<dbReference type="AlphaFoldDB" id="A0A3P7RV33"/>
<evidence type="ECO:0000313" key="2">
    <source>
        <dbReference type="Proteomes" id="UP000279029"/>
    </source>
</evidence>
<dbReference type="Proteomes" id="UP000279029">
    <property type="component" value="Chromosome"/>
</dbReference>
<dbReference type="OrthoDB" id="1086617at2"/>
<reference evidence="1 2" key="1">
    <citation type="submission" date="2018-09" db="EMBL/GenBank/DDBJ databases">
        <authorList>
            <person name="Postec A."/>
        </authorList>
    </citation>
    <scope>NUCLEOTIDE SEQUENCE [LARGE SCALE GENOMIC DNA]</scope>
    <source>
        <strain evidence="1">70B-A</strain>
    </source>
</reference>
<evidence type="ECO:0000313" key="1">
    <source>
        <dbReference type="EMBL" id="VDN46646.1"/>
    </source>
</evidence>
<dbReference type="KEGG" id="cbar:PATL70BA_0776"/>
<proteinExistence type="predicted"/>
<protein>
    <recommendedName>
        <fullName evidence="3">Transcriptional regulator</fullName>
    </recommendedName>
</protein>
<evidence type="ECO:0008006" key="3">
    <source>
        <dbReference type="Google" id="ProtNLM"/>
    </source>
</evidence>
<name>A0A3P7RV33_9FIRM</name>
<keyword evidence="2" id="KW-1185">Reference proteome</keyword>
<accession>A0A3P7RV33</accession>
<sequence length="147" mass="16883">MSEYLTEWFQGFEKGINSLDQKAKESFFYSCGRNCVEIGVKKVYEELYIDSGKKLDTFFLRLNEMKTVGGEIVNPGKVYDITFSHCVCELHRQGYIHSDCICECSRQSIIHVMKSLEPELQMQVDKISTVLGGGKECRFRISIEEDA</sequence>
<dbReference type="RefSeq" id="WP_125136122.1">
    <property type="nucleotide sequence ID" value="NZ_LR130778.1"/>
</dbReference>
<organism evidence="1 2">
    <name type="scientific">Petrocella atlantisensis</name>
    <dbReference type="NCBI Taxonomy" id="2173034"/>
    <lineage>
        <taxon>Bacteria</taxon>
        <taxon>Bacillati</taxon>
        <taxon>Bacillota</taxon>
        <taxon>Clostridia</taxon>
        <taxon>Lachnospirales</taxon>
        <taxon>Vallitaleaceae</taxon>
        <taxon>Petrocella</taxon>
    </lineage>
</organism>
<gene>
    <name evidence="1" type="ORF">PATL70BA_0776</name>
</gene>
<dbReference type="EMBL" id="LR130778">
    <property type="protein sequence ID" value="VDN46646.1"/>
    <property type="molecule type" value="Genomic_DNA"/>
</dbReference>